<protein>
    <submittedName>
        <fullName evidence="3">Uncharacterized protein</fullName>
    </submittedName>
</protein>
<sequence>MIVNPYADGNIKAKDKVEADKDKKDPEFTQQVKGHVHLLQLMQKSTQNALKELEDPKVKTAKLIPVDEYIRAQNKDDSISKAELQEAEESGLIGFIEVVNKPTPWWTWFTVVSICLIEVTVGALLASFTGGVLGMGLVVDAITIGIMVATCGLGLIVARFSGKIATFAAKWGNKFLETDIGLGFKTMFEDGQRVWSGLKGIVKTIGKGDKEFFEMLWRNIRNLGTDAWDLVKLLGIKINKFWETIKPTRAWEFLVSAKNKLKLPEALKYVTDSFKTVREFLGKLATWIRTSISEPFITRVTPQSLRAQQAAFTVKLVAKEFARRGALEGLDWILNSKLMPLLKSLIAKELRKYVIDSVTKEVTDGWTGTSMGRYLGNYTSKQSYETALRRMKNEKLIKIVQDELVLQHPTVEKSLISALLSCADKAAEKLRIEKDKQGPAVKLAKVIENWAQLFVDLYRTVGVVTSIVKYTDHLFSRFRTELDESNQPDPTDASYIKNPVGKTEYESDKKKLIDELATQIADQMADIIVQGIIVPKTQQKMSEIVSNMKVFKNKDVLEKLGEIQKGLGHPERFPQASIWDIYKGRQKNRDAEHAETVEEGVHLLAPALSTMSEIAGQSIEVYNQADYELIEGSNHEEPALTIVSCTMAPGHREEEPIRVAMYRLDYRSTWQYVPVVRGSDGVLRMIPTPMADGDNLMESVALMSKADYTKNLINLKYIESLY</sequence>
<evidence type="ECO:0000313" key="4">
    <source>
        <dbReference type="Proteomes" id="UP000198287"/>
    </source>
</evidence>
<keyword evidence="2" id="KW-0812">Transmembrane</keyword>
<feature type="region of interest" description="Disordered" evidence="1">
    <location>
        <begin position="1"/>
        <end position="25"/>
    </location>
</feature>
<dbReference type="Proteomes" id="UP000198287">
    <property type="component" value="Unassembled WGS sequence"/>
</dbReference>
<dbReference type="OrthoDB" id="7553586at2759"/>
<keyword evidence="2" id="KW-1133">Transmembrane helix</keyword>
<comment type="caution">
    <text evidence="3">The sequence shown here is derived from an EMBL/GenBank/DDBJ whole genome shotgun (WGS) entry which is preliminary data.</text>
</comment>
<evidence type="ECO:0000256" key="2">
    <source>
        <dbReference type="SAM" id="Phobius"/>
    </source>
</evidence>
<name>A0A226DJI1_FOLCA</name>
<keyword evidence="4" id="KW-1185">Reference proteome</keyword>
<keyword evidence="2" id="KW-0472">Membrane</keyword>
<organism evidence="3 4">
    <name type="scientific">Folsomia candida</name>
    <name type="common">Springtail</name>
    <dbReference type="NCBI Taxonomy" id="158441"/>
    <lineage>
        <taxon>Eukaryota</taxon>
        <taxon>Metazoa</taxon>
        <taxon>Ecdysozoa</taxon>
        <taxon>Arthropoda</taxon>
        <taxon>Hexapoda</taxon>
        <taxon>Collembola</taxon>
        <taxon>Entomobryomorpha</taxon>
        <taxon>Isotomoidea</taxon>
        <taxon>Isotomidae</taxon>
        <taxon>Proisotominae</taxon>
        <taxon>Folsomia</taxon>
    </lineage>
</organism>
<dbReference type="AlphaFoldDB" id="A0A226DJI1"/>
<proteinExistence type="predicted"/>
<evidence type="ECO:0000313" key="3">
    <source>
        <dbReference type="EMBL" id="OXA45359.1"/>
    </source>
</evidence>
<feature type="compositionally biased region" description="Basic and acidic residues" evidence="1">
    <location>
        <begin position="11"/>
        <end position="25"/>
    </location>
</feature>
<feature type="transmembrane region" description="Helical" evidence="2">
    <location>
        <begin position="105"/>
        <end position="125"/>
    </location>
</feature>
<reference evidence="3 4" key="1">
    <citation type="submission" date="2015-12" db="EMBL/GenBank/DDBJ databases">
        <title>The genome of Folsomia candida.</title>
        <authorList>
            <person name="Faddeeva A."/>
            <person name="Derks M.F."/>
            <person name="Anvar Y."/>
            <person name="Smit S."/>
            <person name="Van Straalen N."/>
            <person name="Roelofs D."/>
        </authorList>
    </citation>
    <scope>NUCLEOTIDE SEQUENCE [LARGE SCALE GENOMIC DNA]</scope>
    <source>
        <strain evidence="3 4">VU population</strain>
        <tissue evidence="3">Whole body</tissue>
    </source>
</reference>
<evidence type="ECO:0000256" key="1">
    <source>
        <dbReference type="SAM" id="MobiDB-lite"/>
    </source>
</evidence>
<dbReference type="EMBL" id="LNIX01000018">
    <property type="protein sequence ID" value="OXA45359.1"/>
    <property type="molecule type" value="Genomic_DNA"/>
</dbReference>
<feature type="transmembrane region" description="Helical" evidence="2">
    <location>
        <begin position="137"/>
        <end position="158"/>
    </location>
</feature>
<gene>
    <name evidence="3" type="ORF">Fcan01_20205</name>
</gene>
<accession>A0A226DJI1</accession>